<organism evidence="1 2">
    <name type="scientific">Prunus armeniaca</name>
    <name type="common">Apricot</name>
    <name type="synonym">Armeniaca vulgaris</name>
    <dbReference type="NCBI Taxonomy" id="36596"/>
    <lineage>
        <taxon>Eukaryota</taxon>
        <taxon>Viridiplantae</taxon>
        <taxon>Streptophyta</taxon>
        <taxon>Embryophyta</taxon>
        <taxon>Tracheophyta</taxon>
        <taxon>Spermatophyta</taxon>
        <taxon>Magnoliopsida</taxon>
        <taxon>eudicotyledons</taxon>
        <taxon>Gunneridae</taxon>
        <taxon>Pentapetalae</taxon>
        <taxon>rosids</taxon>
        <taxon>fabids</taxon>
        <taxon>Rosales</taxon>
        <taxon>Rosaceae</taxon>
        <taxon>Amygdaloideae</taxon>
        <taxon>Amygdaleae</taxon>
        <taxon>Prunus</taxon>
    </lineage>
</organism>
<protein>
    <submittedName>
        <fullName evidence="1">Uncharacterized protein</fullName>
    </submittedName>
</protein>
<evidence type="ECO:0000313" key="2">
    <source>
        <dbReference type="Proteomes" id="UP000507245"/>
    </source>
</evidence>
<proteinExistence type="predicted"/>
<dbReference type="EMBL" id="CAEKKB010000007">
    <property type="protein sequence ID" value="CAB4316278.1"/>
    <property type="molecule type" value="Genomic_DNA"/>
</dbReference>
<accession>A0A6J5XYI4</accession>
<name>A0A6J5XYI4_PRUAR</name>
<keyword evidence="2" id="KW-1185">Reference proteome</keyword>
<dbReference type="AlphaFoldDB" id="A0A6J5XYI4"/>
<evidence type="ECO:0000313" key="1">
    <source>
        <dbReference type="EMBL" id="CAB4316278.1"/>
    </source>
</evidence>
<sequence length="135" mass="15414">MAKLTSAELPFEELSWQNSLSRTPFGGTYLSRNSLPRNYLPLAELTFRETPFCRTSSVGHPSAELPLRNSLGKIPFCGTYLSETSFRELEIQRIQRFLLGGLHVSELVDIGKFDHPQNIYIIIFGQHFCDLDTYI</sequence>
<reference evidence="2" key="1">
    <citation type="journal article" date="2020" name="Genome Biol.">
        <title>Gamete binning: chromosome-level and haplotype-resolved genome assembly enabled by high-throughput single-cell sequencing of gamete genomes.</title>
        <authorList>
            <person name="Campoy J.A."/>
            <person name="Sun H."/>
            <person name="Goel M."/>
            <person name="Jiao W.-B."/>
            <person name="Folz-Donahue K."/>
            <person name="Wang N."/>
            <person name="Rubio M."/>
            <person name="Liu C."/>
            <person name="Kukat C."/>
            <person name="Ruiz D."/>
            <person name="Huettel B."/>
            <person name="Schneeberger K."/>
        </authorList>
    </citation>
    <scope>NUCLEOTIDE SEQUENCE [LARGE SCALE GENOMIC DNA]</scope>
    <source>
        <strain evidence="2">cv. Rojo Pasion</strain>
    </source>
</reference>
<dbReference type="Proteomes" id="UP000507245">
    <property type="component" value="Unassembled WGS sequence"/>
</dbReference>
<gene>
    <name evidence="1" type="ORF">ORAREDHAP_LOCUS41316</name>
</gene>